<organism evidence="1 2">
    <name type="scientific">Coleofasciculus chthonoplastes PCC 7420</name>
    <dbReference type="NCBI Taxonomy" id="118168"/>
    <lineage>
        <taxon>Bacteria</taxon>
        <taxon>Bacillati</taxon>
        <taxon>Cyanobacteriota</taxon>
        <taxon>Cyanophyceae</taxon>
        <taxon>Coleofasciculales</taxon>
        <taxon>Coleofasciculaceae</taxon>
        <taxon>Coleofasciculus</taxon>
    </lineage>
</organism>
<dbReference type="eggNOG" id="COG1075">
    <property type="taxonomic scope" value="Bacteria"/>
</dbReference>
<dbReference type="Proteomes" id="UP000003835">
    <property type="component" value="Unassembled WGS sequence"/>
</dbReference>
<dbReference type="EMBL" id="DS989855">
    <property type="protein sequence ID" value="EDX73938.1"/>
    <property type="molecule type" value="Genomic_DNA"/>
</dbReference>
<dbReference type="InterPro" id="IPR003386">
    <property type="entry name" value="LACT/PDAT_acylTrfase"/>
</dbReference>
<dbReference type="Gene3D" id="3.40.50.1820">
    <property type="entry name" value="alpha/beta hydrolase"/>
    <property type="match status" value="1"/>
</dbReference>
<sequence>MPKTPDFILFAQHGWADTHHAIAALAKTLATPQSHLVTPNLGWLKTWWRIEPLILQVEGIATETIRQYPNTPIRIIGHSMGGLIWLEILNQHPEWWSQIESFVLVASPIGGSDLARLIDPFSVGIGMAGALGINRRQIAQSIAKKIPTLVIAGDIDGGSDRTITVESTKFSHGKFVSIPNLAHAQLKNHPTVIGIIREFWANPTITNPYPLDFTAQLIERLQSVPGMTDAHPRDFARSQPHITFANGFTIRIWTSPLHVDHIFVANPERECFYSGFVGWRHRAALHQVLAEIREAEVPPKT</sequence>
<dbReference type="InterPro" id="IPR029058">
    <property type="entry name" value="AB_hydrolase_fold"/>
</dbReference>
<protein>
    <submittedName>
        <fullName evidence="1">Uncharacterized protein</fullName>
    </submittedName>
</protein>
<dbReference type="PANTHER" id="PTHR37946:SF1">
    <property type="entry name" value="SLL1969 PROTEIN"/>
    <property type="match status" value="1"/>
</dbReference>
<name>B4VW43_9CYAN</name>
<accession>B4VW43</accession>
<dbReference type="PANTHER" id="PTHR37946">
    <property type="entry name" value="SLL1969 PROTEIN"/>
    <property type="match status" value="1"/>
</dbReference>
<dbReference type="OrthoDB" id="528836at2"/>
<evidence type="ECO:0000313" key="2">
    <source>
        <dbReference type="Proteomes" id="UP000003835"/>
    </source>
</evidence>
<gene>
    <name evidence="1" type="ORF">MC7420_5818</name>
</gene>
<evidence type="ECO:0000313" key="1">
    <source>
        <dbReference type="EMBL" id="EDX73938.1"/>
    </source>
</evidence>
<dbReference type="SUPFAM" id="SSF53474">
    <property type="entry name" value="alpha/beta-Hydrolases"/>
    <property type="match status" value="1"/>
</dbReference>
<dbReference type="Pfam" id="PF02450">
    <property type="entry name" value="LCAT"/>
    <property type="match status" value="1"/>
</dbReference>
<dbReference type="RefSeq" id="WP_006102700.1">
    <property type="nucleotide sequence ID" value="NZ_DS989855.1"/>
</dbReference>
<dbReference type="HOGENOM" id="CLU_079308_0_0_3"/>
<reference evidence="1 2" key="1">
    <citation type="submission" date="2008-07" db="EMBL/GenBank/DDBJ databases">
        <authorList>
            <person name="Tandeau de Marsac N."/>
            <person name="Ferriera S."/>
            <person name="Johnson J."/>
            <person name="Kravitz S."/>
            <person name="Beeson K."/>
            <person name="Sutton G."/>
            <person name="Rogers Y.-H."/>
            <person name="Friedman R."/>
            <person name="Frazier M."/>
            <person name="Venter J.C."/>
        </authorList>
    </citation>
    <scope>NUCLEOTIDE SEQUENCE [LARGE SCALE GENOMIC DNA]</scope>
    <source>
        <strain evidence="1 2">PCC 7420</strain>
    </source>
</reference>
<dbReference type="STRING" id="118168.MC7420_5818"/>
<keyword evidence="2" id="KW-1185">Reference proteome</keyword>
<proteinExistence type="predicted"/>
<dbReference type="AlphaFoldDB" id="B4VW43"/>